<proteinExistence type="predicted"/>
<reference evidence="1 2" key="1">
    <citation type="submission" date="2021-06" db="EMBL/GenBank/DDBJ databases">
        <title>Caerostris extrusa draft genome.</title>
        <authorList>
            <person name="Kono N."/>
            <person name="Arakawa K."/>
        </authorList>
    </citation>
    <scope>NUCLEOTIDE SEQUENCE [LARGE SCALE GENOMIC DNA]</scope>
</reference>
<dbReference type="Proteomes" id="UP001054945">
    <property type="component" value="Unassembled WGS sequence"/>
</dbReference>
<organism evidence="1 2">
    <name type="scientific">Caerostris extrusa</name>
    <name type="common">Bark spider</name>
    <name type="synonym">Caerostris bankana</name>
    <dbReference type="NCBI Taxonomy" id="172846"/>
    <lineage>
        <taxon>Eukaryota</taxon>
        <taxon>Metazoa</taxon>
        <taxon>Ecdysozoa</taxon>
        <taxon>Arthropoda</taxon>
        <taxon>Chelicerata</taxon>
        <taxon>Arachnida</taxon>
        <taxon>Araneae</taxon>
        <taxon>Araneomorphae</taxon>
        <taxon>Entelegynae</taxon>
        <taxon>Araneoidea</taxon>
        <taxon>Araneidae</taxon>
        <taxon>Caerostris</taxon>
    </lineage>
</organism>
<keyword evidence="2" id="KW-1185">Reference proteome</keyword>
<gene>
    <name evidence="1" type="ORF">CEXT_573631</name>
</gene>
<protein>
    <submittedName>
        <fullName evidence="1">Uncharacterized protein</fullName>
    </submittedName>
</protein>
<evidence type="ECO:0000313" key="2">
    <source>
        <dbReference type="Proteomes" id="UP001054945"/>
    </source>
</evidence>
<dbReference type="AlphaFoldDB" id="A0AAV4SD44"/>
<evidence type="ECO:0000313" key="1">
    <source>
        <dbReference type="EMBL" id="GIY30737.1"/>
    </source>
</evidence>
<name>A0AAV4SD44_CAEEX</name>
<accession>A0AAV4SD44</accession>
<dbReference type="EMBL" id="BPLR01009270">
    <property type="protein sequence ID" value="GIY30737.1"/>
    <property type="molecule type" value="Genomic_DNA"/>
</dbReference>
<sequence length="80" mass="9266">MELSKALNPTLTNQPAITFWLANHDNYVPAMNNSFIFSFHNEFSAPLCKPGHPVPPRRQQRIIQESYTLRKCKNSHKRVS</sequence>
<comment type="caution">
    <text evidence="1">The sequence shown here is derived from an EMBL/GenBank/DDBJ whole genome shotgun (WGS) entry which is preliminary data.</text>
</comment>